<dbReference type="AlphaFoldDB" id="A0ABD0PLD9"/>
<gene>
    <name evidence="2" type="ORF">M9458_030827</name>
</gene>
<dbReference type="PANTHER" id="PTHR46534">
    <property type="entry name" value="IGGFC_BINDING DOMAIN-CONTAINING PROTEIN"/>
    <property type="match status" value="1"/>
</dbReference>
<dbReference type="EMBL" id="JAMKFB020000015">
    <property type="protein sequence ID" value="KAL0174859.1"/>
    <property type="molecule type" value="Genomic_DNA"/>
</dbReference>
<proteinExistence type="predicted"/>
<feature type="domain" description="IgGFc-binding protein N-terminal" evidence="1">
    <location>
        <begin position="103"/>
        <end position="395"/>
    </location>
</feature>
<keyword evidence="3" id="KW-1185">Reference proteome</keyword>
<dbReference type="PANTHER" id="PTHR46534:SF2">
    <property type="entry name" value="VWFD DOMAIN-CONTAINING PROTEIN"/>
    <property type="match status" value="1"/>
</dbReference>
<accession>A0ABD0PLD9</accession>
<evidence type="ECO:0000313" key="3">
    <source>
        <dbReference type="Proteomes" id="UP001529510"/>
    </source>
</evidence>
<evidence type="ECO:0000313" key="2">
    <source>
        <dbReference type="EMBL" id="KAL0174859.1"/>
    </source>
</evidence>
<evidence type="ECO:0000259" key="1">
    <source>
        <dbReference type="Pfam" id="PF17517"/>
    </source>
</evidence>
<feature type="non-terminal residue" evidence="2">
    <location>
        <position position="1"/>
    </location>
</feature>
<comment type="caution">
    <text evidence="2">The sequence shown here is derived from an EMBL/GenBank/DDBJ whole genome shotgun (WGS) entry which is preliminary data.</text>
</comment>
<name>A0ABD0PLD9_CIRMR</name>
<protein>
    <recommendedName>
        <fullName evidence="1">IgGFc-binding protein N-terminal domain-containing protein</fullName>
    </recommendedName>
</protein>
<dbReference type="InterPro" id="IPR035234">
    <property type="entry name" value="IgGFc-bd_N"/>
</dbReference>
<reference evidence="2 3" key="1">
    <citation type="submission" date="2024-05" db="EMBL/GenBank/DDBJ databases">
        <title>Genome sequencing and assembly of Indian major carp, Cirrhinus mrigala (Hamilton, 1822).</title>
        <authorList>
            <person name="Mohindra V."/>
            <person name="Chowdhury L.M."/>
            <person name="Lal K."/>
            <person name="Jena J.K."/>
        </authorList>
    </citation>
    <scope>NUCLEOTIDE SEQUENCE [LARGE SCALE GENOMIC DNA]</scope>
    <source>
        <strain evidence="2">CM1030</strain>
        <tissue evidence="2">Blood</tissue>
    </source>
</reference>
<feature type="non-terminal residue" evidence="2">
    <location>
        <position position="411"/>
    </location>
</feature>
<sequence>GSLARSAGREFATAFMQNYVSPFDLPLFQLYITSLNSNCLVKVSVPSLSFTQDVQLTAGQNFTVTLPKTIELSGTRRSRKTVFIQASDNITVSSLNSKQFTADTSLVYPMSEWGTEYFVFTPTNSPPSMLKEFVLVNGKEQNTVEVFLRAAVRFEGRLYGLGSKLVVVMNPFENVQIQSQGDLTGTRISSQLPVAVYSGHMCTWRFSKCNHVYEQLLPVKSWGTHFLVAPFSIQSQFDSIYIQASQSTNITVQFGPTTLTGVLQRGLVVEYKIQFPNGLNIVADNAIQVFFLFNGVRTSRGVIYDPFLMNLLPNDHFCSSYALDGIAGFTNRALLIVPTNELAGIRFDSLPLPGNLQWRVIKNSEYSWTELVYQPGAEGHKLTHPNASYGVYSVGLQQVNGYGAPAACIDE</sequence>
<organism evidence="2 3">
    <name type="scientific">Cirrhinus mrigala</name>
    <name type="common">Mrigala</name>
    <dbReference type="NCBI Taxonomy" id="683832"/>
    <lineage>
        <taxon>Eukaryota</taxon>
        <taxon>Metazoa</taxon>
        <taxon>Chordata</taxon>
        <taxon>Craniata</taxon>
        <taxon>Vertebrata</taxon>
        <taxon>Euteleostomi</taxon>
        <taxon>Actinopterygii</taxon>
        <taxon>Neopterygii</taxon>
        <taxon>Teleostei</taxon>
        <taxon>Ostariophysi</taxon>
        <taxon>Cypriniformes</taxon>
        <taxon>Cyprinidae</taxon>
        <taxon>Labeoninae</taxon>
        <taxon>Labeonini</taxon>
        <taxon>Cirrhinus</taxon>
    </lineage>
</organism>
<dbReference type="Pfam" id="PF17517">
    <property type="entry name" value="IgGFc_binding"/>
    <property type="match status" value="1"/>
</dbReference>
<dbReference type="Proteomes" id="UP001529510">
    <property type="component" value="Unassembled WGS sequence"/>
</dbReference>